<gene>
    <name evidence="4" type="ORF">BTO18_16285</name>
</gene>
<keyword evidence="5" id="KW-1185">Reference proteome</keyword>
<keyword evidence="1 2" id="KW-0732">Signal</keyword>
<feature type="chain" id="PRO_5015717283" description="Secretion system C-terminal sorting domain-containing protein" evidence="2">
    <location>
        <begin position="20"/>
        <end position="339"/>
    </location>
</feature>
<dbReference type="Proteomes" id="UP000238882">
    <property type="component" value="Unassembled WGS sequence"/>
</dbReference>
<dbReference type="InterPro" id="IPR026444">
    <property type="entry name" value="Secre_tail"/>
</dbReference>
<comment type="caution">
    <text evidence="4">The sequence shown here is derived from an EMBL/GenBank/DDBJ whole genome shotgun (WGS) entry which is preliminary data.</text>
</comment>
<dbReference type="OrthoDB" id="7061696at2"/>
<proteinExistence type="predicted"/>
<dbReference type="RefSeq" id="WP_105017239.1">
    <property type="nucleotide sequence ID" value="NZ_MSCN01000001.1"/>
</dbReference>
<evidence type="ECO:0000313" key="4">
    <source>
        <dbReference type="EMBL" id="PQJ80637.1"/>
    </source>
</evidence>
<dbReference type="EMBL" id="MSCN01000001">
    <property type="protein sequence ID" value="PQJ80637.1"/>
    <property type="molecule type" value="Genomic_DNA"/>
</dbReference>
<sequence>MKKQLLLFSFFLISITSFAQTATIDAAPTSLEQAEVFTMTASFDTGAGDSVEGNLTYLVRLYDTSDNTFSFVASNGVDQDGVNTASGVVSGNITVPADATPTADLAAGFEYRLVVSYKRSVAADFISTAQVVTITKAVVPTITQSVITTADILVDENGKATGWVPTPAISITLENFAPNTTYRVFNQFKITDTNGKQWGGGSIDITTDASGNGVDTTWNPGFFGANGDFNGSETTGYWNSNTTGPAGAVTKSQTFTITQNATLNTKDFSLINVSVFPNPTSDKITIETQQEFKSVIIFDITGKTIKSFNNKQKLNVAELSKGVYFLKTDTGLLGKFIKN</sequence>
<feature type="domain" description="Secretion system C-terminal sorting" evidence="3">
    <location>
        <begin position="275"/>
        <end position="331"/>
    </location>
</feature>
<dbReference type="Pfam" id="PF18962">
    <property type="entry name" value="Por_Secre_tail"/>
    <property type="match status" value="1"/>
</dbReference>
<dbReference type="NCBIfam" id="TIGR04183">
    <property type="entry name" value="Por_Secre_tail"/>
    <property type="match status" value="1"/>
</dbReference>
<evidence type="ECO:0000259" key="3">
    <source>
        <dbReference type="Pfam" id="PF18962"/>
    </source>
</evidence>
<name>A0A2S7WSR3_9FLAO</name>
<accession>A0A2S7WSR3</accession>
<reference evidence="4 5" key="1">
    <citation type="submission" date="2016-12" db="EMBL/GenBank/DDBJ databases">
        <title>Trade-off between light-utilization and light-protection in marine flavobacteria.</title>
        <authorList>
            <person name="Kumagai Y."/>
            <person name="Yoshizawa S."/>
            <person name="Kogure K."/>
            <person name="Iwasaki W."/>
        </authorList>
    </citation>
    <scope>NUCLEOTIDE SEQUENCE [LARGE SCALE GENOMIC DNA]</scope>
    <source>
        <strain evidence="4 5">NBRC 108759</strain>
    </source>
</reference>
<dbReference type="AlphaFoldDB" id="A0A2S7WSR3"/>
<evidence type="ECO:0000313" key="5">
    <source>
        <dbReference type="Proteomes" id="UP000238882"/>
    </source>
</evidence>
<organism evidence="4 5">
    <name type="scientific">Polaribacter porphyrae</name>
    <dbReference type="NCBI Taxonomy" id="1137780"/>
    <lineage>
        <taxon>Bacteria</taxon>
        <taxon>Pseudomonadati</taxon>
        <taxon>Bacteroidota</taxon>
        <taxon>Flavobacteriia</taxon>
        <taxon>Flavobacteriales</taxon>
        <taxon>Flavobacteriaceae</taxon>
    </lineage>
</organism>
<feature type="signal peptide" evidence="2">
    <location>
        <begin position="1"/>
        <end position="19"/>
    </location>
</feature>
<evidence type="ECO:0000256" key="1">
    <source>
        <dbReference type="ARBA" id="ARBA00022729"/>
    </source>
</evidence>
<evidence type="ECO:0000256" key="2">
    <source>
        <dbReference type="SAM" id="SignalP"/>
    </source>
</evidence>
<protein>
    <recommendedName>
        <fullName evidence="3">Secretion system C-terminal sorting domain-containing protein</fullName>
    </recommendedName>
</protein>